<gene>
    <name evidence="1" type="primary">tsaA</name>
    <name evidence="1" type="ORF">DSAG12_04005</name>
</gene>
<sequence length="160" mass="18442">MFQPIGTIHTPYIDEAPYQPLKDDKGEFYIVLQETLTPALEGLNHFKYIYIIYFIDKLPKTEVNLNINPPWIENIEIGLFASRAPNRPNPIGLSIVKIKKIEKNIIYTSGLDVLDNTPLLDIKPYIRELDSKSDANYGWLNFENEEDKGHLLLHIKGIPH</sequence>
<reference evidence="1 2" key="1">
    <citation type="journal article" date="2020" name="Nature">
        <title>Isolation of an archaeon at the prokaryote-eukaryote interface.</title>
        <authorList>
            <person name="Imachi H."/>
            <person name="Nobu M.K."/>
            <person name="Nakahara N."/>
            <person name="Morono Y."/>
            <person name="Ogawara M."/>
            <person name="Takaki Y."/>
            <person name="Takano Y."/>
            <person name="Uematsu K."/>
            <person name="Ikuta T."/>
            <person name="Ito M."/>
            <person name="Matsui Y."/>
            <person name="Miyazaki M."/>
            <person name="Murata K."/>
            <person name="Saito Y."/>
            <person name="Sakai S."/>
            <person name="Song C."/>
            <person name="Tasumi E."/>
            <person name="Yamanaka Y."/>
            <person name="Yamaguchi T."/>
            <person name="Kamagata Y."/>
            <person name="Tamaki H."/>
            <person name="Takai K."/>
        </authorList>
    </citation>
    <scope>NUCLEOTIDE SEQUENCE [LARGE SCALE GENOMIC DNA]</scope>
    <source>
        <strain evidence="1 2">MK-D1</strain>
    </source>
</reference>
<protein>
    <submittedName>
        <fullName evidence="1">tRNA (N6-threonylcarbamoyladenosine(37)-N6)-methyltransferase TrmO</fullName>
    </submittedName>
</protein>
<evidence type="ECO:0000313" key="2">
    <source>
        <dbReference type="Proteomes" id="UP000321408"/>
    </source>
</evidence>
<keyword evidence="2" id="KW-1185">Reference proteome</keyword>
<organism evidence="1 2">
    <name type="scientific">Promethearchaeum syntrophicum</name>
    <dbReference type="NCBI Taxonomy" id="2594042"/>
    <lineage>
        <taxon>Archaea</taxon>
        <taxon>Promethearchaeati</taxon>
        <taxon>Promethearchaeota</taxon>
        <taxon>Promethearchaeia</taxon>
        <taxon>Promethearchaeales</taxon>
        <taxon>Promethearchaeaceae</taxon>
        <taxon>Promethearchaeum</taxon>
    </lineage>
</organism>
<reference evidence="1 2" key="2">
    <citation type="journal article" date="2024" name="Int. J. Syst. Evol. Microbiol.">
        <title>Promethearchaeum syntrophicum gen. nov., sp. nov., an anaerobic, obligately syntrophic archaeon, the first isolate of the lineage 'Asgard' archaea, and proposal of the new archaeal phylum Promethearchaeota phyl. nov. and kingdom Promethearchaeati regn. nov.</title>
        <authorList>
            <person name="Imachi H."/>
            <person name="Nobu M.K."/>
            <person name="Kato S."/>
            <person name="Takaki Y."/>
            <person name="Miyazaki M."/>
            <person name="Miyata M."/>
            <person name="Ogawara M."/>
            <person name="Saito Y."/>
            <person name="Sakai S."/>
            <person name="Tahara Y.O."/>
            <person name="Takano Y."/>
            <person name="Tasumi E."/>
            <person name="Uematsu K."/>
            <person name="Yoshimura T."/>
            <person name="Itoh T."/>
            <person name="Ohkuma M."/>
            <person name="Takai K."/>
        </authorList>
    </citation>
    <scope>NUCLEOTIDE SEQUENCE [LARGE SCALE GENOMIC DNA]</scope>
    <source>
        <strain evidence="1 2">MK-D1</strain>
    </source>
</reference>
<proteinExistence type="predicted"/>
<name>A0AC61ZTW7_9ARCH</name>
<accession>A0AC61ZTW7</accession>
<dbReference type="EMBL" id="CP042905">
    <property type="protein sequence ID" value="XDF89245.1"/>
    <property type="molecule type" value="Genomic_DNA"/>
</dbReference>
<dbReference type="Proteomes" id="UP000321408">
    <property type="component" value="Chromosome"/>
</dbReference>
<evidence type="ECO:0000313" key="1">
    <source>
        <dbReference type="EMBL" id="XDF89245.1"/>
    </source>
</evidence>